<keyword evidence="2" id="KW-1185">Reference proteome</keyword>
<evidence type="ECO:0000313" key="2">
    <source>
        <dbReference type="Proteomes" id="UP001060215"/>
    </source>
</evidence>
<dbReference type="Proteomes" id="UP001060215">
    <property type="component" value="Chromosome 2"/>
</dbReference>
<evidence type="ECO:0000313" key="1">
    <source>
        <dbReference type="EMBL" id="KAI8016934.1"/>
    </source>
</evidence>
<accession>A0ACC0HTS8</accession>
<gene>
    <name evidence="1" type="ORF">LOK49_LG04G01342</name>
</gene>
<comment type="caution">
    <text evidence="1">The sequence shown here is derived from an EMBL/GenBank/DDBJ whole genome shotgun (WGS) entry which is preliminary data.</text>
</comment>
<name>A0ACC0HTS8_9ERIC</name>
<proteinExistence type="predicted"/>
<protein>
    <submittedName>
        <fullName evidence="1">Protein RKD5</fullName>
    </submittedName>
</protein>
<sequence length="385" mass="44556">MKSRKRQKVIINSTNFPFLVTETGDPCKFTRLLRKTLDSLFPLSAKKNKIKKNRNDFRFSMASLQGHSLKALVIFRNYMYPELIRTVHVYQLENGVEKEAEREYVFHSDSPYEEIGSYKVLTLEKFRPSAQFEGRVNGVWLCIYVFDADRHCPPILDGIPTILSISRNPKLASIPTLANDLQIIFQFNHRMKDGEQLQIPPKETSIGNSGGAFQLKSQHIFALDLNSVPNPELDNEESDEATGIVEKKKKRAATKDISRLALADLAKYFDLPIVEASKNLKVGLTVLKKKCREFGIPRWPHRKIKSLDSLIHDLQAEVEQQQQEDEAAAMVVAKRQKMLENEKESIEKKPFMEIQRETRKFRQDIFKKRHRARALENQIRTMPLF</sequence>
<dbReference type="EMBL" id="CM045759">
    <property type="protein sequence ID" value="KAI8016934.1"/>
    <property type="molecule type" value="Genomic_DNA"/>
</dbReference>
<organism evidence="1 2">
    <name type="scientific">Camellia lanceoleosa</name>
    <dbReference type="NCBI Taxonomy" id="1840588"/>
    <lineage>
        <taxon>Eukaryota</taxon>
        <taxon>Viridiplantae</taxon>
        <taxon>Streptophyta</taxon>
        <taxon>Embryophyta</taxon>
        <taxon>Tracheophyta</taxon>
        <taxon>Spermatophyta</taxon>
        <taxon>Magnoliopsida</taxon>
        <taxon>eudicotyledons</taxon>
        <taxon>Gunneridae</taxon>
        <taxon>Pentapetalae</taxon>
        <taxon>asterids</taxon>
        <taxon>Ericales</taxon>
        <taxon>Theaceae</taxon>
        <taxon>Camellia</taxon>
    </lineage>
</organism>
<reference evidence="1 2" key="1">
    <citation type="journal article" date="2022" name="Plant J.">
        <title>Chromosome-level genome of Camellia lanceoleosa provides a valuable resource for understanding genome evolution and self-incompatibility.</title>
        <authorList>
            <person name="Gong W."/>
            <person name="Xiao S."/>
            <person name="Wang L."/>
            <person name="Liao Z."/>
            <person name="Chang Y."/>
            <person name="Mo W."/>
            <person name="Hu G."/>
            <person name="Li W."/>
            <person name="Zhao G."/>
            <person name="Zhu H."/>
            <person name="Hu X."/>
            <person name="Ji K."/>
            <person name="Xiang X."/>
            <person name="Song Q."/>
            <person name="Yuan D."/>
            <person name="Jin S."/>
            <person name="Zhang L."/>
        </authorList>
    </citation>
    <scope>NUCLEOTIDE SEQUENCE [LARGE SCALE GENOMIC DNA]</scope>
    <source>
        <strain evidence="1">SQ_2022a</strain>
    </source>
</reference>